<keyword evidence="3" id="KW-1185">Reference proteome</keyword>
<dbReference type="EMBL" id="SPVG01000164">
    <property type="protein sequence ID" value="TFW19648.1"/>
    <property type="molecule type" value="Genomic_DNA"/>
</dbReference>
<evidence type="ECO:0000256" key="1">
    <source>
        <dbReference type="SAM" id="MobiDB-lite"/>
    </source>
</evidence>
<feature type="region of interest" description="Disordered" evidence="1">
    <location>
        <begin position="27"/>
        <end position="52"/>
    </location>
</feature>
<evidence type="ECO:0008006" key="4">
    <source>
        <dbReference type="Google" id="ProtNLM"/>
    </source>
</evidence>
<dbReference type="AlphaFoldDB" id="A0A4Y9SBH9"/>
<dbReference type="NCBIfam" id="NF041023">
    <property type="entry name" value="PP0621_fam"/>
    <property type="match status" value="1"/>
</dbReference>
<sequence length="93" mass="10282">MSRILFWLALVFLVIFAVRAKIREAQKRHQQQFRQPPPAAPAQPSGYRPRSAANDAEVMLQCAHCGVFYPASETVRANGRDYCSAAHAALPSA</sequence>
<organism evidence="2 3">
    <name type="scientific">Duganella callida</name>
    <dbReference type="NCBI Taxonomy" id="2561932"/>
    <lineage>
        <taxon>Bacteria</taxon>
        <taxon>Pseudomonadati</taxon>
        <taxon>Pseudomonadota</taxon>
        <taxon>Betaproteobacteria</taxon>
        <taxon>Burkholderiales</taxon>
        <taxon>Oxalobacteraceae</taxon>
        <taxon>Telluria group</taxon>
        <taxon>Duganella</taxon>
    </lineage>
</organism>
<comment type="caution">
    <text evidence="2">The sequence shown here is derived from an EMBL/GenBank/DDBJ whole genome shotgun (WGS) entry which is preliminary data.</text>
</comment>
<gene>
    <name evidence="2" type="ORF">E4L98_15880</name>
</gene>
<dbReference type="RefSeq" id="WP_135202527.1">
    <property type="nucleotide sequence ID" value="NZ_SPVG01000164.1"/>
</dbReference>
<accession>A0A4Y9SBH9</accession>
<protein>
    <recommendedName>
        <fullName evidence="4">Deaminase</fullName>
    </recommendedName>
</protein>
<dbReference type="Proteomes" id="UP000297729">
    <property type="component" value="Unassembled WGS sequence"/>
</dbReference>
<evidence type="ECO:0000313" key="3">
    <source>
        <dbReference type="Proteomes" id="UP000297729"/>
    </source>
</evidence>
<proteinExistence type="predicted"/>
<dbReference type="InterPro" id="IPR049708">
    <property type="entry name" value="PP0621-like"/>
</dbReference>
<evidence type="ECO:0000313" key="2">
    <source>
        <dbReference type="EMBL" id="TFW19648.1"/>
    </source>
</evidence>
<reference evidence="2 3" key="1">
    <citation type="submission" date="2019-03" db="EMBL/GenBank/DDBJ databases">
        <title>Draft Genome Sequence of Duganella callidus sp. nov., a Novel Duganella Species Isolated from Cultivated Soil.</title>
        <authorList>
            <person name="Raths R."/>
            <person name="Peta V."/>
            <person name="Bucking H."/>
        </authorList>
    </citation>
    <scope>NUCLEOTIDE SEQUENCE [LARGE SCALE GENOMIC DNA]</scope>
    <source>
        <strain evidence="2 3">DN04</strain>
    </source>
</reference>
<dbReference type="OrthoDB" id="9814432at2"/>
<name>A0A4Y9SBH9_9BURK</name>